<protein>
    <submittedName>
        <fullName evidence="2">Esterase-like activity of phytase</fullName>
    </submittedName>
</protein>
<dbReference type="Pfam" id="PF13449">
    <property type="entry name" value="Phytase-like"/>
    <property type="match status" value="1"/>
</dbReference>
<keyword evidence="3" id="KW-1185">Reference proteome</keyword>
<evidence type="ECO:0000313" key="3">
    <source>
        <dbReference type="Proteomes" id="UP000199391"/>
    </source>
</evidence>
<dbReference type="Proteomes" id="UP000199391">
    <property type="component" value="Unassembled WGS sequence"/>
</dbReference>
<proteinExistence type="predicted"/>
<accession>A0A1I7M784</accession>
<gene>
    <name evidence="2" type="ORF">SAMN05216552_10752</name>
</gene>
<dbReference type="InterPro" id="IPR027372">
    <property type="entry name" value="Phytase-like_dom"/>
</dbReference>
<dbReference type="STRING" id="1035707.SAMN05216552_10752"/>
<dbReference type="EMBL" id="FPBO01000075">
    <property type="protein sequence ID" value="SFV17795.1"/>
    <property type="molecule type" value="Genomic_DNA"/>
</dbReference>
<feature type="domain" description="Phytase-like" evidence="1">
    <location>
        <begin position="128"/>
        <end position="395"/>
    </location>
</feature>
<dbReference type="PANTHER" id="PTHR37957:SF1">
    <property type="entry name" value="PHYTASE-LIKE DOMAIN-CONTAINING PROTEIN"/>
    <property type="match status" value="1"/>
</dbReference>
<dbReference type="RefSeq" id="WP_229491052.1">
    <property type="nucleotide sequence ID" value="NZ_FPBO01000075.1"/>
</dbReference>
<dbReference type="PANTHER" id="PTHR37957">
    <property type="entry name" value="BLR7070 PROTEIN"/>
    <property type="match status" value="1"/>
</dbReference>
<organism evidence="2 3">
    <name type="scientific">Pseudoduganella namucuonensis</name>
    <dbReference type="NCBI Taxonomy" id="1035707"/>
    <lineage>
        <taxon>Bacteria</taxon>
        <taxon>Pseudomonadati</taxon>
        <taxon>Pseudomonadota</taxon>
        <taxon>Betaproteobacteria</taxon>
        <taxon>Burkholderiales</taxon>
        <taxon>Oxalobacteraceae</taxon>
        <taxon>Telluria group</taxon>
        <taxon>Pseudoduganella</taxon>
    </lineage>
</organism>
<name>A0A1I7M784_9BURK</name>
<reference evidence="3" key="1">
    <citation type="submission" date="2016-10" db="EMBL/GenBank/DDBJ databases">
        <authorList>
            <person name="Varghese N."/>
            <person name="Submissions S."/>
        </authorList>
    </citation>
    <scope>NUCLEOTIDE SEQUENCE [LARGE SCALE GENOMIC DNA]</scope>
    <source>
        <strain evidence="3">CGMCC 1.11014</strain>
    </source>
</reference>
<sequence length="465" mass="48807">MIKRDSTAKYYVPYEGANAKVKEEFPLGFLPSYGSSLAFKGSNANGDLEFYGLTDRGPNGDGPNVPAPSGSGTMGAKIFPAPSFTPSIGIITVGKNGAVLTSSQPIKASATVNATGLPLPAGTLGNSAEMPVMDAMKFDANSKAVFNANGLDSEAVVLDKKRNVLWVADEYGPFIVKIDPATGIILNKYAAGSGLPAIFAKRRANRGIEGMALDTSTDKLHTFLQSPLTDGSSLYAVTGKNEQIERFSRFTRWVEFDPVTGATAKMYAYPLSGSDYQDGRTGNAKLGDMVALGNGKFIVIEQGAAPNGKVFNKLMLVEIGGATDINAAAFNAATSDLEKSSMSGAAVNGADWSQVVALKKTVLLDLNAIGWLAEKAEGLTIVDGNTLALANDNDFGLKTRIYTPDGVAVADADVTKCNVDANGAIIASTTLGCNAANTIRVARGDDRERPSRLWLIKFGKALTAY</sequence>
<dbReference type="AlphaFoldDB" id="A0A1I7M784"/>
<evidence type="ECO:0000259" key="1">
    <source>
        <dbReference type="Pfam" id="PF13449"/>
    </source>
</evidence>
<evidence type="ECO:0000313" key="2">
    <source>
        <dbReference type="EMBL" id="SFV17795.1"/>
    </source>
</evidence>